<accession>A0AAV9HD11</accession>
<reference evidence="1" key="1">
    <citation type="journal article" date="2023" name="Mol. Phylogenet. Evol.">
        <title>Genome-scale phylogeny and comparative genomics of the fungal order Sordariales.</title>
        <authorList>
            <person name="Hensen N."/>
            <person name="Bonometti L."/>
            <person name="Westerberg I."/>
            <person name="Brannstrom I.O."/>
            <person name="Guillou S."/>
            <person name="Cros-Aarteil S."/>
            <person name="Calhoun S."/>
            <person name="Haridas S."/>
            <person name="Kuo A."/>
            <person name="Mondo S."/>
            <person name="Pangilinan J."/>
            <person name="Riley R."/>
            <person name="LaButti K."/>
            <person name="Andreopoulos B."/>
            <person name="Lipzen A."/>
            <person name="Chen C."/>
            <person name="Yan M."/>
            <person name="Daum C."/>
            <person name="Ng V."/>
            <person name="Clum A."/>
            <person name="Steindorff A."/>
            <person name="Ohm R.A."/>
            <person name="Martin F."/>
            <person name="Silar P."/>
            <person name="Natvig D.O."/>
            <person name="Lalanne C."/>
            <person name="Gautier V."/>
            <person name="Ament-Velasquez S.L."/>
            <person name="Kruys A."/>
            <person name="Hutchinson M.I."/>
            <person name="Powell A.J."/>
            <person name="Barry K."/>
            <person name="Miller A.N."/>
            <person name="Grigoriev I.V."/>
            <person name="Debuchy R."/>
            <person name="Gladieux P."/>
            <person name="Hiltunen Thoren M."/>
            <person name="Johannesson H."/>
        </authorList>
    </citation>
    <scope>NUCLEOTIDE SEQUENCE</scope>
    <source>
        <strain evidence="1">PSN324</strain>
    </source>
</reference>
<evidence type="ECO:0000313" key="1">
    <source>
        <dbReference type="EMBL" id="KAK4458442.1"/>
    </source>
</evidence>
<evidence type="ECO:0000313" key="2">
    <source>
        <dbReference type="Proteomes" id="UP001321749"/>
    </source>
</evidence>
<dbReference type="SUPFAM" id="SSF109604">
    <property type="entry name" value="HD-domain/PDEase-like"/>
    <property type="match status" value="1"/>
</dbReference>
<proteinExistence type="predicted"/>
<dbReference type="Gene3D" id="1.10.3210.10">
    <property type="entry name" value="Hypothetical protein af1432"/>
    <property type="match status" value="1"/>
</dbReference>
<organism evidence="1 2">
    <name type="scientific">Cladorrhinum samala</name>
    <dbReference type="NCBI Taxonomy" id="585594"/>
    <lineage>
        <taxon>Eukaryota</taxon>
        <taxon>Fungi</taxon>
        <taxon>Dikarya</taxon>
        <taxon>Ascomycota</taxon>
        <taxon>Pezizomycotina</taxon>
        <taxon>Sordariomycetes</taxon>
        <taxon>Sordariomycetidae</taxon>
        <taxon>Sordariales</taxon>
        <taxon>Podosporaceae</taxon>
        <taxon>Cladorrhinum</taxon>
    </lineage>
</organism>
<protein>
    <recommendedName>
        <fullName evidence="3">HD domain-containing protein</fullName>
    </recommendedName>
</protein>
<evidence type="ECO:0008006" key="3">
    <source>
        <dbReference type="Google" id="ProtNLM"/>
    </source>
</evidence>
<sequence>MANEIDLLTFKGFPNQTISNITLISTPLTRAAQEFARAHDDPVSPFIYNHVMRSWLFGALIISRNSTLAASVDLEVHAAATLLHDLGWDRTPGSGVVSGDRRFEVDGAEAGRRFIAGFTDTTGHDGEGEGNEWDERRLQLVWDAIALHTERRIAYFKELEVQVVSRGIALDFEDPKGEVVRGYGITEEEYGAVVGEFGREGFKRGVNETVVWLCGSKPGSTIDTWMQPWGDRYVANYSSRGRQRIDSIFANL</sequence>
<dbReference type="AlphaFoldDB" id="A0AAV9HD11"/>
<name>A0AAV9HD11_9PEZI</name>
<dbReference type="PANTHER" id="PTHR35569:SF1">
    <property type="entry name" value="CYANAMIDE HYDRATASE DDI2-RELATED"/>
    <property type="match status" value="1"/>
</dbReference>
<reference evidence="1" key="2">
    <citation type="submission" date="2023-06" db="EMBL/GenBank/DDBJ databases">
        <authorList>
            <consortium name="Lawrence Berkeley National Laboratory"/>
            <person name="Mondo S.J."/>
            <person name="Hensen N."/>
            <person name="Bonometti L."/>
            <person name="Westerberg I."/>
            <person name="Brannstrom I.O."/>
            <person name="Guillou S."/>
            <person name="Cros-Aarteil S."/>
            <person name="Calhoun S."/>
            <person name="Haridas S."/>
            <person name="Kuo A."/>
            <person name="Pangilinan J."/>
            <person name="Riley R."/>
            <person name="Labutti K."/>
            <person name="Andreopoulos B."/>
            <person name="Lipzen A."/>
            <person name="Chen C."/>
            <person name="Yanf M."/>
            <person name="Daum C."/>
            <person name="Ng V."/>
            <person name="Clum A."/>
            <person name="Steindorff A."/>
            <person name="Ohm R."/>
            <person name="Martin F."/>
            <person name="Silar P."/>
            <person name="Natvig D."/>
            <person name="Lalanne C."/>
            <person name="Gautier V."/>
            <person name="Ament-Velasquez S.L."/>
            <person name="Kruys A."/>
            <person name="Hutchinson M.I."/>
            <person name="Powell A.J."/>
            <person name="Barry K."/>
            <person name="Miller A.N."/>
            <person name="Grigoriev I.V."/>
            <person name="Debuchy R."/>
            <person name="Gladieux P."/>
            <person name="Thoren M.H."/>
            <person name="Johannesson H."/>
        </authorList>
    </citation>
    <scope>NUCLEOTIDE SEQUENCE</scope>
    <source>
        <strain evidence="1">PSN324</strain>
    </source>
</reference>
<comment type="caution">
    <text evidence="1">The sequence shown here is derived from an EMBL/GenBank/DDBJ whole genome shotgun (WGS) entry which is preliminary data.</text>
</comment>
<gene>
    <name evidence="1" type="ORF">QBC42DRAFT_308599</name>
</gene>
<dbReference type="EMBL" id="MU865069">
    <property type="protein sequence ID" value="KAK4458442.1"/>
    <property type="molecule type" value="Genomic_DNA"/>
</dbReference>
<dbReference type="PANTHER" id="PTHR35569">
    <property type="entry name" value="CYANAMIDE HYDRATASE DDI2-RELATED"/>
    <property type="match status" value="1"/>
</dbReference>
<keyword evidence="2" id="KW-1185">Reference proteome</keyword>
<dbReference type="Proteomes" id="UP001321749">
    <property type="component" value="Unassembled WGS sequence"/>
</dbReference>